<evidence type="ECO:0000256" key="1">
    <source>
        <dbReference type="ARBA" id="ARBA00004651"/>
    </source>
</evidence>
<keyword evidence="4" id="KW-1133">Transmembrane helix</keyword>
<comment type="caution">
    <text evidence="7">The sequence shown here is derived from an EMBL/GenBank/DDBJ whole genome shotgun (WGS) entry which is preliminary data.</text>
</comment>
<dbReference type="GO" id="GO:0055091">
    <property type="term" value="P:phospholipid homeostasis"/>
    <property type="evidence" value="ECO:0007669"/>
    <property type="project" value="TreeGrafter"/>
</dbReference>
<evidence type="ECO:0000313" key="7">
    <source>
        <dbReference type="EMBL" id="GGT94034.1"/>
    </source>
</evidence>
<feature type="domain" description="Phosphatidylglycerol lysyltransferase C-terminal" evidence="6">
    <location>
        <begin position="17"/>
        <end position="311"/>
    </location>
</feature>
<dbReference type="InterPro" id="IPR051211">
    <property type="entry name" value="PG_lysyltransferase"/>
</dbReference>
<dbReference type="InterPro" id="IPR024320">
    <property type="entry name" value="LPG_synthase_C"/>
</dbReference>
<keyword evidence="2" id="KW-1003">Cell membrane</keyword>
<evidence type="ECO:0000256" key="4">
    <source>
        <dbReference type="ARBA" id="ARBA00022989"/>
    </source>
</evidence>
<dbReference type="EMBL" id="BMSA01000044">
    <property type="protein sequence ID" value="GGT94034.1"/>
    <property type="molecule type" value="Genomic_DNA"/>
</dbReference>
<dbReference type="RefSeq" id="WP_189717949.1">
    <property type="nucleotide sequence ID" value="NZ_BMSA01000044.1"/>
</dbReference>
<dbReference type="Proteomes" id="UP000646776">
    <property type="component" value="Unassembled WGS sequence"/>
</dbReference>
<evidence type="ECO:0000256" key="5">
    <source>
        <dbReference type="ARBA" id="ARBA00023136"/>
    </source>
</evidence>
<keyword evidence="5" id="KW-0472">Membrane</keyword>
<evidence type="ECO:0000259" key="6">
    <source>
        <dbReference type="Pfam" id="PF09924"/>
    </source>
</evidence>
<dbReference type="AlphaFoldDB" id="A0A918HQ65"/>
<reference evidence="7" key="1">
    <citation type="journal article" date="2014" name="Int. J. Syst. Evol. Microbiol.">
        <title>Complete genome sequence of Corynebacterium casei LMG S-19264T (=DSM 44701T), isolated from a smear-ripened cheese.</title>
        <authorList>
            <consortium name="US DOE Joint Genome Institute (JGI-PGF)"/>
            <person name="Walter F."/>
            <person name="Albersmeier A."/>
            <person name="Kalinowski J."/>
            <person name="Ruckert C."/>
        </authorList>
    </citation>
    <scope>NUCLEOTIDE SEQUENCE</scope>
    <source>
        <strain evidence="7">JCM 4125</strain>
    </source>
</reference>
<proteinExistence type="predicted"/>
<evidence type="ECO:0000313" key="8">
    <source>
        <dbReference type="Proteomes" id="UP000646776"/>
    </source>
</evidence>
<accession>A0A918HQ65</accession>
<reference evidence="7" key="2">
    <citation type="submission" date="2020-09" db="EMBL/GenBank/DDBJ databases">
        <authorList>
            <person name="Sun Q."/>
            <person name="Ohkuma M."/>
        </authorList>
    </citation>
    <scope>NUCLEOTIDE SEQUENCE</scope>
    <source>
        <strain evidence="7">JCM 4125</strain>
    </source>
</reference>
<comment type="subcellular location">
    <subcellularLocation>
        <location evidence="1">Cell membrane</location>
        <topology evidence="1">Multi-pass membrane protein</topology>
    </subcellularLocation>
</comment>
<dbReference type="PANTHER" id="PTHR34697:SF2">
    <property type="entry name" value="PHOSPHATIDYLGLYCEROL LYSYLTRANSFERASE"/>
    <property type="match status" value="1"/>
</dbReference>
<keyword evidence="3" id="KW-0812">Transmembrane</keyword>
<dbReference type="InterPro" id="IPR016181">
    <property type="entry name" value="Acyl_CoA_acyltransferase"/>
</dbReference>
<evidence type="ECO:0000256" key="3">
    <source>
        <dbReference type="ARBA" id="ARBA00022692"/>
    </source>
</evidence>
<name>A0A918HQ65_9ACTN</name>
<dbReference type="Pfam" id="PF09924">
    <property type="entry name" value="LPG_synthase_C"/>
    <property type="match status" value="1"/>
</dbReference>
<protein>
    <recommendedName>
        <fullName evidence="6">Phosphatidylglycerol lysyltransferase C-terminal domain-containing protein</fullName>
    </recommendedName>
</protein>
<gene>
    <name evidence="7" type="ORF">GCM10010226_84800</name>
</gene>
<keyword evidence="8" id="KW-1185">Reference proteome</keyword>
<sequence>MSLERVQTPSVFDALVRHSDNPSSFLALNQGNEYFQDPRFDGVCVFRRSGRHLLQFAGPFAVAGHRADLLDAFVAKARPRRVVAVQLQRSDAELYAARGFTVNQLGASYAVELARFTLRGSRFVRLRNKMSRARRAGLEVVETGPVDPDTEAELDLIDRAWLRGKGRGAKELRFLVGERTGAAQRHRRLFVGRIDGAAVGYISYSPVFGGRPGWLHDLSRRSPDAPPGVMEALNATAMERMSADGEGWLHFGFTPFTGLSDEHELPSASRAFARCVRLLAEHGERVYPAAAQLDYKQKWAPHVVLPEYIAFHGRPGPKAVWQLLRATRAL</sequence>
<dbReference type="GO" id="GO:0005886">
    <property type="term" value="C:plasma membrane"/>
    <property type="evidence" value="ECO:0007669"/>
    <property type="project" value="UniProtKB-SubCell"/>
</dbReference>
<dbReference type="SUPFAM" id="SSF55729">
    <property type="entry name" value="Acyl-CoA N-acyltransferases (Nat)"/>
    <property type="match status" value="1"/>
</dbReference>
<organism evidence="7 8">
    <name type="scientific">Streptomyces phaeofaciens</name>
    <dbReference type="NCBI Taxonomy" id="68254"/>
    <lineage>
        <taxon>Bacteria</taxon>
        <taxon>Bacillati</taxon>
        <taxon>Actinomycetota</taxon>
        <taxon>Actinomycetes</taxon>
        <taxon>Kitasatosporales</taxon>
        <taxon>Streptomycetaceae</taxon>
        <taxon>Streptomyces</taxon>
    </lineage>
</organism>
<dbReference type="GO" id="GO:0016755">
    <property type="term" value="F:aminoacyltransferase activity"/>
    <property type="evidence" value="ECO:0007669"/>
    <property type="project" value="TreeGrafter"/>
</dbReference>
<dbReference type="PANTHER" id="PTHR34697">
    <property type="entry name" value="PHOSPHATIDYLGLYCEROL LYSYLTRANSFERASE"/>
    <property type="match status" value="1"/>
</dbReference>
<evidence type="ECO:0000256" key="2">
    <source>
        <dbReference type="ARBA" id="ARBA00022475"/>
    </source>
</evidence>